<dbReference type="NCBIfam" id="TIGR03160">
    <property type="entry name" value="cobT_DBIPRT"/>
    <property type="match status" value="1"/>
</dbReference>
<dbReference type="NCBIfam" id="NF000996">
    <property type="entry name" value="PRK00105.1"/>
    <property type="match status" value="1"/>
</dbReference>
<dbReference type="FunFam" id="3.40.50.10210:FF:000001">
    <property type="entry name" value="Nicotinate-nucleotide--dimethylbenzimidazole phosphoribosyltransferase"/>
    <property type="match status" value="1"/>
</dbReference>
<evidence type="ECO:0000313" key="11">
    <source>
        <dbReference type="EMBL" id="SCM83020.1"/>
    </source>
</evidence>
<dbReference type="EC" id="2.4.2.21" evidence="4 10"/>
<dbReference type="GO" id="GO:0009236">
    <property type="term" value="P:cobalamin biosynthetic process"/>
    <property type="evidence" value="ECO:0007669"/>
    <property type="project" value="UniProtKB-UniRule"/>
</dbReference>
<keyword evidence="8 11" id="KW-0808">Transferase</keyword>
<evidence type="ECO:0000256" key="5">
    <source>
        <dbReference type="ARBA" id="ARBA00015486"/>
    </source>
</evidence>
<dbReference type="InterPro" id="IPR017846">
    <property type="entry name" value="Nict_dMeBzImd_PRibTrfase_bact"/>
</dbReference>
<sequence>MSLLQDTLVKITAPDTVIMQQVQDKLDSLIKPAGSLGRLGDMVRQYAGIIGETEPRLPRSCMVVTSADHGVARQGISAYPVETTMHMTANYLIAKGGSANAFANFSGSDLVVVDVGVAGDLSYVPGLWHRKIAYGTQDFTQGPAMSREQAVQAIETGIEIVNTKVSEGYNCFSLGEMGIGNTTASAAIVGAFTGLEPDKITGRGTGISDSRMQVKLAIVRQALAVNKPDAKDGLDVLAKVGGFEIGALAGVVLGAAANRCAVIIDGLNTTAAALIAHAIQPVSKEYLFASHLSGEPAHIIALRCLGREAFVDMGVRLGEGIGASVAIDMLKAAVTLLDNSNRGGQTHV</sequence>
<name>A0A212LZW3_9FIRM</name>
<dbReference type="PANTHER" id="PTHR43463">
    <property type="entry name" value="NICOTINATE-NUCLEOTIDE--DIMETHYLBENZIMIDAZOLE PHOSPHORIBOSYLTRANSFERASE"/>
    <property type="match status" value="1"/>
</dbReference>
<dbReference type="PANTHER" id="PTHR43463:SF1">
    <property type="entry name" value="NICOTINATE-NUCLEOTIDE--DIMETHYLBENZIMIDAZOLE PHOSPHORIBOSYLTRANSFERASE"/>
    <property type="match status" value="1"/>
</dbReference>
<accession>A0A212LZW3</accession>
<dbReference type="Gene3D" id="1.10.1610.10">
    <property type="match status" value="1"/>
</dbReference>
<proteinExistence type="inferred from homology"/>
<gene>
    <name evidence="11" type="primary">cobT</name>
    <name evidence="11" type="ORF">KL86SPO_50792</name>
</gene>
<dbReference type="AlphaFoldDB" id="A0A212LZW3"/>
<evidence type="ECO:0000256" key="8">
    <source>
        <dbReference type="ARBA" id="ARBA00022679"/>
    </source>
</evidence>
<evidence type="ECO:0000256" key="6">
    <source>
        <dbReference type="ARBA" id="ARBA00022573"/>
    </source>
</evidence>
<dbReference type="InterPro" id="IPR036087">
    <property type="entry name" value="Nict_dMeBzImd_PRibTrfase_sf"/>
</dbReference>
<comment type="function">
    <text evidence="1">Catalyzes the synthesis of alpha-ribazole-5'-phosphate from nicotinate mononucleotide (NAMN) and 5,6-dimethylbenzimidazole (DMB).</text>
</comment>
<dbReference type="Gene3D" id="3.40.50.10210">
    <property type="match status" value="1"/>
</dbReference>
<keyword evidence="7 11" id="KW-0328">Glycosyltransferase</keyword>
<dbReference type="UniPathway" id="UPA00061">
    <property type="reaction ID" value="UER00516"/>
</dbReference>
<dbReference type="GO" id="GO:0008939">
    <property type="term" value="F:nicotinate-nucleotide-dimethylbenzimidazole phosphoribosyltransferase activity"/>
    <property type="evidence" value="ECO:0007669"/>
    <property type="project" value="UniProtKB-UniRule"/>
</dbReference>
<organism evidence="11">
    <name type="scientific">uncultured Sporomusa sp</name>
    <dbReference type="NCBI Taxonomy" id="307249"/>
    <lineage>
        <taxon>Bacteria</taxon>
        <taxon>Bacillati</taxon>
        <taxon>Bacillota</taxon>
        <taxon>Negativicutes</taxon>
        <taxon>Selenomonadales</taxon>
        <taxon>Sporomusaceae</taxon>
        <taxon>Sporomusa</taxon>
        <taxon>environmental samples</taxon>
    </lineage>
</organism>
<evidence type="ECO:0000256" key="2">
    <source>
        <dbReference type="ARBA" id="ARBA00005049"/>
    </source>
</evidence>
<evidence type="ECO:0000256" key="7">
    <source>
        <dbReference type="ARBA" id="ARBA00022676"/>
    </source>
</evidence>
<evidence type="ECO:0000256" key="1">
    <source>
        <dbReference type="ARBA" id="ARBA00002197"/>
    </source>
</evidence>
<comment type="similarity">
    <text evidence="3">Belongs to the CobT family.</text>
</comment>
<evidence type="ECO:0000256" key="3">
    <source>
        <dbReference type="ARBA" id="ARBA00007110"/>
    </source>
</evidence>
<evidence type="ECO:0000256" key="10">
    <source>
        <dbReference type="NCBIfam" id="TIGR03160"/>
    </source>
</evidence>
<comment type="catalytic activity">
    <reaction evidence="9">
        <text>5,6-dimethylbenzimidazole + nicotinate beta-D-ribonucleotide = alpha-ribazole 5'-phosphate + nicotinate + H(+)</text>
        <dbReference type="Rhea" id="RHEA:11196"/>
        <dbReference type="ChEBI" id="CHEBI:15378"/>
        <dbReference type="ChEBI" id="CHEBI:15890"/>
        <dbReference type="ChEBI" id="CHEBI:32544"/>
        <dbReference type="ChEBI" id="CHEBI:57502"/>
        <dbReference type="ChEBI" id="CHEBI:57918"/>
        <dbReference type="EC" id="2.4.2.21"/>
    </reaction>
</comment>
<comment type="pathway">
    <text evidence="2">Nucleoside biosynthesis; alpha-ribazole biosynthesis; alpha-ribazole from 5,6-dimethylbenzimidazole: step 1/2.</text>
</comment>
<dbReference type="CDD" id="cd02439">
    <property type="entry name" value="DMB-PRT_CobT"/>
    <property type="match status" value="1"/>
</dbReference>
<dbReference type="EMBL" id="FMJE01000005">
    <property type="protein sequence ID" value="SCM83020.1"/>
    <property type="molecule type" value="Genomic_DNA"/>
</dbReference>
<reference evidence="11" key="1">
    <citation type="submission" date="2016-08" db="EMBL/GenBank/DDBJ databases">
        <authorList>
            <person name="Seilhamer J.J."/>
        </authorList>
    </citation>
    <scope>NUCLEOTIDE SEQUENCE</scope>
    <source>
        <strain evidence="11">86</strain>
    </source>
</reference>
<keyword evidence="6" id="KW-0169">Cobalamin biosynthesis</keyword>
<dbReference type="InterPro" id="IPR023195">
    <property type="entry name" value="Nict_dMeBzImd_PRibTrfase_N"/>
</dbReference>
<dbReference type="InterPro" id="IPR003200">
    <property type="entry name" value="Nict_dMeBzImd_PRibTrfase"/>
</dbReference>
<evidence type="ECO:0000256" key="9">
    <source>
        <dbReference type="ARBA" id="ARBA00047340"/>
    </source>
</evidence>
<dbReference type="Pfam" id="PF02277">
    <property type="entry name" value="DBI_PRT"/>
    <property type="match status" value="1"/>
</dbReference>
<dbReference type="SUPFAM" id="SSF52733">
    <property type="entry name" value="Nicotinate mononucleotide:5,6-dimethylbenzimidazole phosphoribosyltransferase (CobT)"/>
    <property type="match status" value="1"/>
</dbReference>
<evidence type="ECO:0000256" key="4">
    <source>
        <dbReference type="ARBA" id="ARBA00011991"/>
    </source>
</evidence>
<protein>
    <recommendedName>
        <fullName evidence="5 10">Nicotinate-nucleotide--dimethylbenzimidazole phosphoribosyltransferase</fullName>
        <ecNumber evidence="4 10">2.4.2.21</ecNumber>
    </recommendedName>
</protein>
<dbReference type="RefSeq" id="WP_288185552.1">
    <property type="nucleotide sequence ID" value="NZ_LT608335.1"/>
</dbReference>